<dbReference type="InterPro" id="IPR027417">
    <property type="entry name" value="P-loop_NTPase"/>
</dbReference>
<reference evidence="2" key="2">
    <citation type="submission" date="2020-11" db="EMBL/GenBank/DDBJ databases">
        <authorList>
            <person name="McCartney M.A."/>
            <person name="Auch B."/>
            <person name="Kono T."/>
            <person name="Mallez S."/>
            <person name="Becker A."/>
            <person name="Gohl D.M."/>
            <person name="Silverstein K.A.T."/>
            <person name="Koren S."/>
            <person name="Bechman K.B."/>
            <person name="Herman A."/>
            <person name="Abrahante J.E."/>
            <person name="Garbe J."/>
        </authorList>
    </citation>
    <scope>NUCLEOTIDE SEQUENCE</scope>
    <source>
        <strain evidence="2">Duluth1</strain>
        <tissue evidence="2">Whole animal</tissue>
    </source>
</reference>
<feature type="region of interest" description="Disordered" evidence="1">
    <location>
        <begin position="70"/>
        <end position="93"/>
    </location>
</feature>
<sequence length="93" mass="10706">MLTLSLCFDDIRPLVFQTRILVTHAVHWLPLVDNIVVMDGGKISEYGTYDQLMARNGVFAQFLMQHLENESSQEDLDDPESKHMLRITTDQVN</sequence>
<evidence type="ECO:0000313" key="2">
    <source>
        <dbReference type="EMBL" id="KAH3867981.1"/>
    </source>
</evidence>
<organism evidence="2 3">
    <name type="scientific">Dreissena polymorpha</name>
    <name type="common">Zebra mussel</name>
    <name type="synonym">Mytilus polymorpha</name>
    <dbReference type="NCBI Taxonomy" id="45954"/>
    <lineage>
        <taxon>Eukaryota</taxon>
        <taxon>Metazoa</taxon>
        <taxon>Spiralia</taxon>
        <taxon>Lophotrochozoa</taxon>
        <taxon>Mollusca</taxon>
        <taxon>Bivalvia</taxon>
        <taxon>Autobranchia</taxon>
        <taxon>Heteroconchia</taxon>
        <taxon>Euheterodonta</taxon>
        <taxon>Imparidentia</taxon>
        <taxon>Neoheterodontei</taxon>
        <taxon>Myida</taxon>
        <taxon>Dreissenoidea</taxon>
        <taxon>Dreissenidae</taxon>
        <taxon>Dreissena</taxon>
    </lineage>
</organism>
<dbReference type="AlphaFoldDB" id="A0A9D4M1P2"/>
<gene>
    <name evidence="2" type="ORF">DPMN_031117</name>
</gene>
<accession>A0A9D4M1P2</accession>
<dbReference type="Proteomes" id="UP000828390">
    <property type="component" value="Unassembled WGS sequence"/>
</dbReference>
<dbReference type="SUPFAM" id="SSF52540">
    <property type="entry name" value="P-loop containing nucleoside triphosphate hydrolases"/>
    <property type="match status" value="1"/>
</dbReference>
<reference evidence="2" key="1">
    <citation type="journal article" date="2019" name="bioRxiv">
        <title>The Genome of the Zebra Mussel, Dreissena polymorpha: A Resource for Invasive Species Research.</title>
        <authorList>
            <person name="McCartney M.A."/>
            <person name="Auch B."/>
            <person name="Kono T."/>
            <person name="Mallez S."/>
            <person name="Zhang Y."/>
            <person name="Obille A."/>
            <person name="Becker A."/>
            <person name="Abrahante J.E."/>
            <person name="Garbe J."/>
            <person name="Badalamenti J.P."/>
            <person name="Herman A."/>
            <person name="Mangelson H."/>
            <person name="Liachko I."/>
            <person name="Sullivan S."/>
            <person name="Sone E.D."/>
            <person name="Koren S."/>
            <person name="Silverstein K.A.T."/>
            <person name="Beckman K.B."/>
            <person name="Gohl D.M."/>
        </authorList>
    </citation>
    <scope>NUCLEOTIDE SEQUENCE</scope>
    <source>
        <strain evidence="2">Duluth1</strain>
        <tissue evidence="2">Whole animal</tissue>
    </source>
</reference>
<evidence type="ECO:0000256" key="1">
    <source>
        <dbReference type="SAM" id="MobiDB-lite"/>
    </source>
</evidence>
<keyword evidence="3" id="KW-1185">Reference proteome</keyword>
<comment type="caution">
    <text evidence="2">The sequence shown here is derived from an EMBL/GenBank/DDBJ whole genome shotgun (WGS) entry which is preliminary data.</text>
</comment>
<name>A0A9D4M1P2_DREPO</name>
<protein>
    <submittedName>
        <fullName evidence="2">Uncharacterized protein</fullName>
    </submittedName>
</protein>
<dbReference type="Gene3D" id="3.40.50.300">
    <property type="entry name" value="P-loop containing nucleotide triphosphate hydrolases"/>
    <property type="match status" value="1"/>
</dbReference>
<evidence type="ECO:0000313" key="3">
    <source>
        <dbReference type="Proteomes" id="UP000828390"/>
    </source>
</evidence>
<dbReference type="EMBL" id="JAIWYP010000002">
    <property type="protein sequence ID" value="KAH3867981.1"/>
    <property type="molecule type" value="Genomic_DNA"/>
</dbReference>
<proteinExistence type="predicted"/>